<evidence type="ECO:0000256" key="14">
    <source>
        <dbReference type="RuleBase" id="RU000461"/>
    </source>
</evidence>
<comment type="similarity">
    <text evidence="4 14">Belongs to the cytochrome P450 family.</text>
</comment>
<evidence type="ECO:0000256" key="8">
    <source>
        <dbReference type="ARBA" id="ARBA00022848"/>
    </source>
</evidence>
<dbReference type="EMBL" id="OR117222">
    <property type="protein sequence ID" value="WIM41662.1"/>
    <property type="molecule type" value="mRNA"/>
</dbReference>
<keyword evidence="10 13" id="KW-0408">Iron</keyword>
<dbReference type="PANTHER" id="PTHR24291">
    <property type="entry name" value="CYTOCHROME P450 FAMILY 4"/>
    <property type="match status" value="1"/>
</dbReference>
<sequence length="520" mass="60525">MSKFTEIILSNLFISFTIGLSTICAYLLHKYLLKTFQRDVRLVKFAETLPGPATLPLVGNGFDFYRGGTDAMDKLLAYSEKYGHIYRLWFGKHLLVGLTKAEDLEDVFMNSKMLGKPEIFRPFQDFWGDGLFTGPMHIWKKNRKRFQPIFGNNIMSVYTPEFNDKIYAVVDVMKQLVDGEEFDAWNYLPYLSFDVITKTSLNVELDWNDKSVLQFHECVKIGMETSFLKMFRPWLHVEWIRNLFYKKQSERVRKNMLKFSQQTVKNKMHEIEKEIITRGKNAIQNSEEGISLKSFLTTAYELQREANNEKLLHDEIITMITGGTDTTAITNSFFLLAIAIHQDIQAKLYDEIFEVFGDSDRYADHDDIKRMPYLDQVMKETLRRFTLVPIILRETEDDCKIGDRVFPAGTAVLISIAGVHYNREYYPDPMNFNPANFDPKIVEKRHKLTFLPFSVGARNCIGQNYALLEMKLTIIALMRHFSFQTTAKMEDITMSMGFLMTNTGGYRISIKPRIKRPSYL</sequence>
<dbReference type="AlphaFoldDB" id="A0AAT9UUU3"/>
<evidence type="ECO:0000256" key="11">
    <source>
        <dbReference type="ARBA" id="ARBA00023033"/>
    </source>
</evidence>
<dbReference type="Gene3D" id="1.10.630.10">
    <property type="entry name" value="Cytochrome P450"/>
    <property type="match status" value="1"/>
</dbReference>
<accession>A0AAT9UUU3</accession>
<dbReference type="InterPro" id="IPR002401">
    <property type="entry name" value="Cyt_P450_E_grp-I"/>
</dbReference>
<keyword evidence="15" id="KW-1133">Transmembrane helix</keyword>
<organism evidence="16">
    <name type="scientific">Maconellicoccus hirsutus</name>
    <name type="common">Pink hibiscus mealybug</name>
    <dbReference type="NCBI Taxonomy" id="177089"/>
    <lineage>
        <taxon>Eukaryota</taxon>
        <taxon>Metazoa</taxon>
        <taxon>Ecdysozoa</taxon>
        <taxon>Arthropoda</taxon>
        <taxon>Hexapoda</taxon>
        <taxon>Insecta</taxon>
        <taxon>Pterygota</taxon>
        <taxon>Neoptera</taxon>
        <taxon>Paraneoptera</taxon>
        <taxon>Hemiptera</taxon>
        <taxon>Sternorrhyncha</taxon>
        <taxon>Coccoidea</taxon>
        <taxon>Pseudococcidae</taxon>
        <taxon>Maconellicoccus</taxon>
    </lineage>
</organism>
<dbReference type="InterPro" id="IPR036396">
    <property type="entry name" value="Cyt_P450_sf"/>
</dbReference>
<evidence type="ECO:0000313" key="16">
    <source>
        <dbReference type="EMBL" id="WIM41662.1"/>
    </source>
</evidence>
<evidence type="ECO:0000256" key="3">
    <source>
        <dbReference type="ARBA" id="ARBA00004406"/>
    </source>
</evidence>
<dbReference type="GO" id="GO:0016705">
    <property type="term" value="F:oxidoreductase activity, acting on paired donors, with incorporation or reduction of molecular oxygen"/>
    <property type="evidence" value="ECO:0007669"/>
    <property type="project" value="InterPro"/>
</dbReference>
<dbReference type="PROSITE" id="PS00086">
    <property type="entry name" value="CYTOCHROME_P450"/>
    <property type="match status" value="1"/>
</dbReference>
<keyword evidence="12 15" id="KW-0472">Membrane</keyword>
<evidence type="ECO:0000256" key="2">
    <source>
        <dbReference type="ARBA" id="ARBA00004174"/>
    </source>
</evidence>
<keyword evidence="11 14" id="KW-0503">Monooxygenase</keyword>
<protein>
    <submittedName>
        <fullName evidence="16">Cytochrome P450 3634A3</fullName>
    </submittedName>
</protein>
<evidence type="ECO:0000256" key="9">
    <source>
        <dbReference type="ARBA" id="ARBA00023002"/>
    </source>
</evidence>
<dbReference type="InterPro" id="IPR017972">
    <property type="entry name" value="Cyt_P450_CS"/>
</dbReference>
<name>A0AAT9UUU3_MACHI</name>
<keyword evidence="5 13" id="KW-0349">Heme</keyword>
<feature type="transmembrane region" description="Helical" evidence="15">
    <location>
        <begin position="7"/>
        <end position="28"/>
    </location>
</feature>
<evidence type="ECO:0000256" key="12">
    <source>
        <dbReference type="ARBA" id="ARBA00023136"/>
    </source>
</evidence>
<proteinExistence type="evidence at transcript level"/>
<dbReference type="PANTHER" id="PTHR24291:SF189">
    <property type="entry name" value="CYTOCHROME P450 4C3-RELATED"/>
    <property type="match status" value="1"/>
</dbReference>
<keyword evidence="9 14" id="KW-0560">Oxidoreductase</keyword>
<comment type="cofactor">
    <cofactor evidence="1 13">
        <name>heme</name>
        <dbReference type="ChEBI" id="CHEBI:30413"/>
    </cofactor>
</comment>
<dbReference type="GO" id="GO:0005506">
    <property type="term" value="F:iron ion binding"/>
    <property type="evidence" value="ECO:0007669"/>
    <property type="project" value="InterPro"/>
</dbReference>
<dbReference type="InterPro" id="IPR001128">
    <property type="entry name" value="Cyt_P450"/>
</dbReference>
<evidence type="ECO:0000256" key="7">
    <source>
        <dbReference type="ARBA" id="ARBA00022824"/>
    </source>
</evidence>
<dbReference type="PRINTS" id="PR00385">
    <property type="entry name" value="P450"/>
</dbReference>
<evidence type="ECO:0000256" key="4">
    <source>
        <dbReference type="ARBA" id="ARBA00010617"/>
    </source>
</evidence>
<comment type="subcellular location">
    <subcellularLocation>
        <location evidence="3">Endoplasmic reticulum membrane</location>
        <topology evidence="3">Peripheral membrane protein</topology>
    </subcellularLocation>
    <subcellularLocation>
        <location evidence="2">Microsome membrane</location>
        <topology evidence="2">Peripheral membrane protein</topology>
    </subcellularLocation>
</comment>
<evidence type="ECO:0000256" key="5">
    <source>
        <dbReference type="ARBA" id="ARBA00022617"/>
    </source>
</evidence>
<dbReference type="GO" id="GO:0005789">
    <property type="term" value="C:endoplasmic reticulum membrane"/>
    <property type="evidence" value="ECO:0007669"/>
    <property type="project" value="UniProtKB-SubCell"/>
</dbReference>
<keyword evidence="7" id="KW-0256">Endoplasmic reticulum</keyword>
<keyword evidence="15" id="KW-0812">Transmembrane</keyword>
<evidence type="ECO:0000256" key="1">
    <source>
        <dbReference type="ARBA" id="ARBA00001971"/>
    </source>
</evidence>
<evidence type="ECO:0000256" key="10">
    <source>
        <dbReference type="ARBA" id="ARBA00023004"/>
    </source>
</evidence>
<dbReference type="InterPro" id="IPR050196">
    <property type="entry name" value="Cytochrome_P450_Monoox"/>
</dbReference>
<dbReference type="GO" id="GO:0004497">
    <property type="term" value="F:monooxygenase activity"/>
    <property type="evidence" value="ECO:0007669"/>
    <property type="project" value="UniProtKB-KW"/>
</dbReference>
<evidence type="ECO:0000256" key="13">
    <source>
        <dbReference type="PIRSR" id="PIRSR602401-1"/>
    </source>
</evidence>
<reference evidence="16" key="1">
    <citation type="submission" date="2023-06" db="EMBL/GenBank/DDBJ databases">
        <title>Identification of Cytochrome P450s in Maconellicoccus hirsutus.</title>
        <authorList>
            <person name="Selvamani S.B."/>
            <person name="Negi N."/>
            <person name="Nagarjuna Reddy K.V."/>
            <person name="Ramasamy G.G."/>
        </authorList>
    </citation>
    <scope>NUCLEOTIDE SEQUENCE</scope>
</reference>
<dbReference type="Pfam" id="PF00067">
    <property type="entry name" value="p450"/>
    <property type="match status" value="1"/>
</dbReference>
<feature type="binding site" description="axial binding residue" evidence="13">
    <location>
        <position position="460"/>
    </location>
    <ligand>
        <name>heme</name>
        <dbReference type="ChEBI" id="CHEBI:30413"/>
    </ligand>
    <ligandPart>
        <name>Fe</name>
        <dbReference type="ChEBI" id="CHEBI:18248"/>
    </ligandPart>
</feature>
<keyword evidence="8" id="KW-0492">Microsome</keyword>
<keyword evidence="6 13" id="KW-0479">Metal-binding</keyword>
<dbReference type="PRINTS" id="PR00463">
    <property type="entry name" value="EP450I"/>
</dbReference>
<evidence type="ECO:0000256" key="6">
    <source>
        <dbReference type="ARBA" id="ARBA00022723"/>
    </source>
</evidence>
<dbReference type="GO" id="GO:0020037">
    <property type="term" value="F:heme binding"/>
    <property type="evidence" value="ECO:0007669"/>
    <property type="project" value="InterPro"/>
</dbReference>
<dbReference type="SUPFAM" id="SSF48264">
    <property type="entry name" value="Cytochrome P450"/>
    <property type="match status" value="1"/>
</dbReference>
<evidence type="ECO:0000256" key="15">
    <source>
        <dbReference type="SAM" id="Phobius"/>
    </source>
</evidence>